<sequence>MPDGQPTGQPEQPGAAQQALDGEAAAPEAAAEEQGQAVGSEGAAAAAAAAAASGGGASIPGHADSPAAAAPAADGLAGTAPTGGSSGAAEGPPTAEDSAAMSEQAKGGSPAAGSGAAAAAGAGIGEQGSDAAPCTLMGLPDHLISKCLEPVELAERLTSVAFVCKRLSTLSLCADERCVRIKITGARAVERSRQLLLWLPRHAPSIKYLSVEMAAGPAEGGEAAAEADVAEVDNIAACCLSAFGVLGGGQLVQLTLRDKSSEAMPAQVAALINLEELQLKCRSYSADSMAGISSLPALTNLVLSCFTAMPAGLAGMTQLARLELNTCTDSAPVAGLAAMLTSLTGLWDLWIGGDYASVLPALTALTQLEKLGLMLYTTGPEAEEDVEGAVPAAAAAAAVGPGAAAAPAAAPAAGAGAAAGAAGDAATQPSLPAGSYLSGLLELDVNWPLLANSLPALEQAIQLEYLAMHSVPDPKAAPTEQWDSTFNWLARHPPLQQLHLRLSDDEQISFAAFDALMRLKDRRPGLQLDRGASSWTNCD</sequence>
<organism evidence="3 4">
    <name type="scientific">Chlorella sorokiniana</name>
    <name type="common">Freshwater green alga</name>
    <dbReference type="NCBI Taxonomy" id="3076"/>
    <lineage>
        <taxon>Eukaryota</taxon>
        <taxon>Viridiplantae</taxon>
        <taxon>Chlorophyta</taxon>
        <taxon>core chlorophytes</taxon>
        <taxon>Trebouxiophyceae</taxon>
        <taxon>Chlorellales</taxon>
        <taxon>Chlorellaceae</taxon>
        <taxon>Chlorella clade</taxon>
        <taxon>Chlorella</taxon>
    </lineage>
</organism>
<dbReference type="SUPFAM" id="SSF52047">
    <property type="entry name" value="RNI-like"/>
    <property type="match status" value="1"/>
</dbReference>
<dbReference type="Gene3D" id="3.80.10.10">
    <property type="entry name" value="Ribonuclease Inhibitor"/>
    <property type="match status" value="1"/>
</dbReference>
<gene>
    <name evidence="3" type="ORF">C2E21_8154</name>
</gene>
<dbReference type="Proteomes" id="UP000239899">
    <property type="component" value="Unassembled WGS sequence"/>
</dbReference>
<evidence type="ECO:0000313" key="4">
    <source>
        <dbReference type="Proteomes" id="UP000239899"/>
    </source>
</evidence>
<reference evidence="3 4" key="1">
    <citation type="journal article" date="2018" name="Plant J.">
        <title>Genome sequences of Chlorella sorokiniana UTEX 1602 and Micractinium conductrix SAG 241.80: implications to maltose excretion by a green alga.</title>
        <authorList>
            <person name="Arriola M.B."/>
            <person name="Velmurugan N."/>
            <person name="Zhang Y."/>
            <person name="Plunkett M.H."/>
            <person name="Hondzo H."/>
            <person name="Barney B.M."/>
        </authorList>
    </citation>
    <scope>NUCLEOTIDE SEQUENCE [LARGE SCALE GENOMIC DNA]</scope>
    <source>
        <strain evidence="4">UTEX 1602</strain>
    </source>
</reference>
<comment type="caution">
    <text evidence="3">The sequence shown here is derived from an EMBL/GenBank/DDBJ whole genome shotgun (WGS) entry which is preliminary data.</text>
</comment>
<dbReference type="InterPro" id="IPR032675">
    <property type="entry name" value="LRR_dom_sf"/>
</dbReference>
<feature type="compositionally biased region" description="Low complexity" evidence="2">
    <location>
        <begin position="1"/>
        <end position="52"/>
    </location>
</feature>
<feature type="compositionally biased region" description="Low complexity" evidence="2">
    <location>
        <begin position="60"/>
        <end position="95"/>
    </location>
</feature>
<feature type="region of interest" description="Disordered" evidence="2">
    <location>
        <begin position="1"/>
        <end position="116"/>
    </location>
</feature>
<feature type="compositionally biased region" description="Low complexity" evidence="2">
    <location>
        <begin position="105"/>
        <end position="116"/>
    </location>
</feature>
<name>A0A2P6TFF2_CHLSO</name>
<dbReference type="EMBL" id="LHPG02000018">
    <property type="protein sequence ID" value="PRW32843.1"/>
    <property type="molecule type" value="Genomic_DNA"/>
</dbReference>
<dbReference type="GO" id="GO:0005930">
    <property type="term" value="C:axoneme"/>
    <property type="evidence" value="ECO:0007669"/>
    <property type="project" value="UniProtKB-SubCell"/>
</dbReference>
<evidence type="ECO:0000256" key="1">
    <source>
        <dbReference type="ARBA" id="ARBA00004430"/>
    </source>
</evidence>
<proteinExistence type="predicted"/>
<comment type="subcellular location">
    <subcellularLocation>
        <location evidence="1">Cytoplasm</location>
        <location evidence="1">Cytoskeleton</location>
        <location evidence="1">Cilium axoneme</location>
    </subcellularLocation>
</comment>
<evidence type="ECO:0000256" key="2">
    <source>
        <dbReference type="SAM" id="MobiDB-lite"/>
    </source>
</evidence>
<evidence type="ECO:0000313" key="3">
    <source>
        <dbReference type="EMBL" id="PRW32843.1"/>
    </source>
</evidence>
<accession>A0A2P6TFF2</accession>
<keyword evidence="4" id="KW-1185">Reference proteome</keyword>
<protein>
    <submittedName>
        <fullName evidence="3">Uncharacterized protein</fullName>
    </submittedName>
</protein>
<dbReference type="AlphaFoldDB" id="A0A2P6TFF2"/>